<comment type="caution">
    <text evidence="2">The sequence shown here is derived from an EMBL/GenBank/DDBJ whole genome shotgun (WGS) entry which is preliminary data.</text>
</comment>
<keyword evidence="3" id="KW-1185">Reference proteome</keyword>
<dbReference type="Proteomes" id="UP000297910">
    <property type="component" value="Unassembled WGS sequence"/>
</dbReference>
<dbReference type="PANTHER" id="PTHR23150">
    <property type="entry name" value="SULFATASE MODIFYING FACTOR 1, 2"/>
    <property type="match status" value="1"/>
</dbReference>
<evidence type="ECO:0000313" key="2">
    <source>
        <dbReference type="EMBL" id="TGO21264.1"/>
    </source>
</evidence>
<dbReference type="InterPro" id="IPR027417">
    <property type="entry name" value="P-loop_NTPase"/>
</dbReference>
<evidence type="ECO:0000259" key="1">
    <source>
        <dbReference type="SMART" id="SM00382"/>
    </source>
</evidence>
<protein>
    <recommendedName>
        <fullName evidence="1">AAA+ ATPase domain-containing protein</fullName>
    </recommendedName>
</protein>
<dbReference type="AlphaFoldDB" id="A0A4Z1F930"/>
<dbReference type="GO" id="GO:0120147">
    <property type="term" value="F:formylglycine-generating oxidase activity"/>
    <property type="evidence" value="ECO:0007669"/>
    <property type="project" value="TreeGrafter"/>
</dbReference>
<proteinExistence type="predicted"/>
<dbReference type="PANTHER" id="PTHR23150:SF19">
    <property type="entry name" value="FORMYLGLYCINE-GENERATING ENZYME"/>
    <property type="match status" value="1"/>
</dbReference>
<dbReference type="InterPro" id="IPR005532">
    <property type="entry name" value="SUMF_dom"/>
</dbReference>
<dbReference type="SUPFAM" id="SSF56436">
    <property type="entry name" value="C-type lectin-like"/>
    <property type="match status" value="1"/>
</dbReference>
<name>A0A4Z1F930_9HELO</name>
<dbReference type="Gene3D" id="3.90.1580.10">
    <property type="entry name" value="paralog of FGE (formylglycine-generating enzyme)"/>
    <property type="match status" value="1"/>
</dbReference>
<dbReference type="InterPro" id="IPR003593">
    <property type="entry name" value="AAA+_ATPase"/>
</dbReference>
<dbReference type="InterPro" id="IPR042095">
    <property type="entry name" value="SUMF_sf"/>
</dbReference>
<dbReference type="Gene3D" id="3.40.50.300">
    <property type="entry name" value="P-loop containing nucleotide triphosphate hydrolases"/>
    <property type="match status" value="1"/>
</dbReference>
<evidence type="ECO:0000313" key="3">
    <source>
        <dbReference type="Proteomes" id="UP000297910"/>
    </source>
</evidence>
<gene>
    <name evidence="2" type="ORF">BPAE_0230g00140</name>
</gene>
<organism evidence="2 3">
    <name type="scientific">Botrytis paeoniae</name>
    <dbReference type="NCBI Taxonomy" id="278948"/>
    <lineage>
        <taxon>Eukaryota</taxon>
        <taxon>Fungi</taxon>
        <taxon>Dikarya</taxon>
        <taxon>Ascomycota</taxon>
        <taxon>Pezizomycotina</taxon>
        <taxon>Leotiomycetes</taxon>
        <taxon>Helotiales</taxon>
        <taxon>Sclerotiniaceae</taxon>
        <taxon>Botrytis</taxon>
    </lineage>
</organism>
<dbReference type="InterPro" id="IPR016187">
    <property type="entry name" value="CTDL_fold"/>
</dbReference>
<reference evidence="2 3" key="1">
    <citation type="submission" date="2017-12" db="EMBL/GenBank/DDBJ databases">
        <title>Comparative genomics of Botrytis spp.</title>
        <authorList>
            <person name="Valero-Jimenez C.A."/>
            <person name="Tapia P."/>
            <person name="Veloso J."/>
            <person name="Silva-Moreno E."/>
            <person name="Staats M."/>
            <person name="Valdes J.H."/>
            <person name="Van Kan J.A.L."/>
        </authorList>
    </citation>
    <scope>NUCLEOTIDE SEQUENCE [LARGE SCALE GENOMIC DNA]</scope>
    <source>
        <strain evidence="2 3">Bp0003</strain>
    </source>
</reference>
<sequence>MSILGKYIATASTFGSSPLLISPSGDTIPLSTGYIPLLTNHTFDEDSRNESRKENKDVEKDSPIYFSALELVRDNQFLLLTGFSGSGKTTFAKHLAFRLATTTRKSIGGGFILRNGTTDILNESWDFEGTDMIPCYFPISSVSQFSILLMETLPQLIEGSKGSSRKLCLLIILDSIESLGEEGPSLLRSLVHLIQNHEQASTKLLALGESSVVKNWILCPEIRRHDILPLSQVKRRMFLRNITGVNIEYKDIEIGIGDAASLPAYFALALETAHHGGKAEELLDEWLHVVLSENYNDRRITREALEHSTQEAVQGIQTPFSCRLNIRNPAVFSKVIQHLLAACQLVEEDTQVAIDLFNQNPFLAEPIIRSWLIRLRDIESSELLKSLDDLVAGSGVNAQLGALLVSDFLTPSSPLHQRVSNHILAIVKEDTLPITQRLKAGRTISLLEDPRGLTSLTTIPSNTFTIGSSTHPNSSPPHSITMSSYRIGVFPVVNRDYAIFIQETGRKWNSPDGLFPSTGNFPATDLTWYDARAYCAWLTTRWQASGKITLDKEVRLPTEPEWEVAAQGSRISGSETESLYPWGTEWNASYVNYKHLPLNERCTVGLFPKNVSPFAYFDMVGNVWEWCSTLWVEDVSTSSLSYPYRGDDGRESLDAGAQIRRVIRGECFSSSREEASCTYRGSLEPGKSRRKNGFRIVVANIRK</sequence>
<dbReference type="SUPFAM" id="SSF52540">
    <property type="entry name" value="P-loop containing nucleoside triphosphate hydrolases"/>
    <property type="match status" value="1"/>
</dbReference>
<accession>A0A4Z1F930</accession>
<feature type="domain" description="AAA+ ATPase" evidence="1">
    <location>
        <begin position="74"/>
        <end position="253"/>
    </location>
</feature>
<dbReference type="EMBL" id="PQXI01000229">
    <property type="protein sequence ID" value="TGO21264.1"/>
    <property type="molecule type" value="Genomic_DNA"/>
</dbReference>
<dbReference type="SMART" id="SM00382">
    <property type="entry name" value="AAA"/>
    <property type="match status" value="1"/>
</dbReference>
<dbReference type="Pfam" id="PF03781">
    <property type="entry name" value="FGE-sulfatase"/>
    <property type="match status" value="1"/>
</dbReference>
<dbReference type="InterPro" id="IPR051043">
    <property type="entry name" value="Sulfatase_Mod_Factor_Kinase"/>
</dbReference>